<sequence length="80" mass="8510">MSTKPTHYYRLSLAVAWAFMLLGLFCGALVMAGIPALVPYDFLVLAVGISGSFGLLLLGLLVVLFWGLLGQLLALAVERG</sequence>
<name>A0A1N6X9W4_AQUAC</name>
<evidence type="ECO:0000256" key="1">
    <source>
        <dbReference type="SAM" id="Phobius"/>
    </source>
</evidence>
<dbReference type="AlphaFoldDB" id="A0A1N6X9W4"/>
<dbReference type="Proteomes" id="UP000185841">
    <property type="component" value="Unassembled WGS sequence"/>
</dbReference>
<proteinExistence type="predicted"/>
<dbReference type="EMBL" id="FTMP01000012">
    <property type="protein sequence ID" value="SIQ99132.1"/>
    <property type="molecule type" value="Genomic_DNA"/>
</dbReference>
<evidence type="ECO:0000313" key="2">
    <source>
        <dbReference type="EMBL" id="SIQ99132.1"/>
    </source>
</evidence>
<evidence type="ECO:0000313" key="3">
    <source>
        <dbReference type="Proteomes" id="UP000185841"/>
    </source>
</evidence>
<organism evidence="2 3">
    <name type="scientific">Aquipseudomonas alcaligenes</name>
    <name type="common">Pseudomonas alcaligenes</name>
    <dbReference type="NCBI Taxonomy" id="43263"/>
    <lineage>
        <taxon>Bacteria</taxon>
        <taxon>Pseudomonadati</taxon>
        <taxon>Pseudomonadota</taxon>
        <taxon>Gammaproteobacteria</taxon>
        <taxon>Pseudomonadales</taxon>
        <taxon>Pseudomonadaceae</taxon>
        <taxon>Aquipseudomonas</taxon>
    </lineage>
</organism>
<dbReference type="RefSeq" id="WP_076429279.1">
    <property type="nucleotide sequence ID" value="NZ_FTMP01000012.1"/>
</dbReference>
<reference evidence="2 3" key="1">
    <citation type="submission" date="2017-01" db="EMBL/GenBank/DDBJ databases">
        <authorList>
            <person name="Mah S.A."/>
            <person name="Swanson W.J."/>
            <person name="Moy G.W."/>
            <person name="Vacquier V.D."/>
        </authorList>
    </citation>
    <scope>NUCLEOTIDE SEQUENCE [LARGE SCALE GENOMIC DNA]</scope>
    <source>
        <strain evidence="2 3">RU36E</strain>
    </source>
</reference>
<accession>A0A1N6X9W4</accession>
<gene>
    <name evidence="2" type="ORF">SAMN05878282_11246</name>
</gene>
<feature type="transmembrane region" description="Helical" evidence="1">
    <location>
        <begin position="12"/>
        <end position="36"/>
    </location>
</feature>
<protein>
    <submittedName>
        <fullName evidence="2">Uncharacterized protein</fullName>
    </submittedName>
</protein>
<keyword evidence="1" id="KW-1133">Transmembrane helix</keyword>
<feature type="transmembrane region" description="Helical" evidence="1">
    <location>
        <begin position="42"/>
        <end position="69"/>
    </location>
</feature>
<keyword evidence="1" id="KW-0472">Membrane</keyword>
<keyword evidence="1" id="KW-0812">Transmembrane</keyword>